<comment type="caution">
    <text evidence="6">The sequence shown here is derived from an EMBL/GenBank/DDBJ whole genome shotgun (WGS) entry which is preliminary data.</text>
</comment>
<feature type="compositionally biased region" description="Polar residues" evidence="4">
    <location>
        <begin position="75"/>
        <end position="107"/>
    </location>
</feature>
<dbReference type="Gene3D" id="4.10.240.10">
    <property type="entry name" value="Zn(2)-C6 fungal-type DNA-binding domain"/>
    <property type="match status" value="1"/>
</dbReference>
<dbReference type="OMA" id="ITHIAIC"/>
<comment type="subcellular location">
    <subcellularLocation>
        <location evidence="1">Nucleus</location>
    </subcellularLocation>
</comment>
<keyword evidence="2" id="KW-0479">Metal-binding</keyword>
<dbReference type="InterPro" id="IPR001138">
    <property type="entry name" value="Zn2Cys6_DnaBD"/>
</dbReference>
<feature type="region of interest" description="Disordered" evidence="4">
    <location>
        <begin position="394"/>
        <end position="436"/>
    </location>
</feature>
<dbReference type="HOGENOM" id="CLU_007574_1_0_1"/>
<gene>
    <name evidence="6" type="ORF">K437DRAFT_260666</name>
</gene>
<feature type="region of interest" description="Disordered" evidence="4">
    <location>
        <begin position="960"/>
        <end position="1020"/>
    </location>
</feature>
<protein>
    <recommendedName>
        <fullName evidence="5">Zn(2)-C6 fungal-type domain-containing protein</fullName>
    </recommendedName>
</protein>
<evidence type="ECO:0000259" key="5">
    <source>
        <dbReference type="PROSITE" id="PS50048"/>
    </source>
</evidence>
<feature type="compositionally biased region" description="Low complexity" evidence="4">
    <location>
        <begin position="402"/>
        <end position="416"/>
    </location>
</feature>
<feature type="compositionally biased region" description="Low complexity" evidence="4">
    <location>
        <begin position="190"/>
        <end position="200"/>
    </location>
</feature>
<dbReference type="GO" id="GO:0000981">
    <property type="term" value="F:DNA-binding transcription factor activity, RNA polymerase II-specific"/>
    <property type="evidence" value="ECO:0007669"/>
    <property type="project" value="InterPro"/>
</dbReference>
<dbReference type="AlphaFoldDB" id="A0A066WHI9"/>
<feature type="domain" description="Zn(2)-C6 fungal-type" evidence="5">
    <location>
        <begin position="240"/>
        <end position="269"/>
    </location>
</feature>
<reference evidence="6 7" key="1">
    <citation type="submission" date="2014-05" db="EMBL/GenBank/DDBJ databases">
        <title>Draft genome sequence of a rare smut relative, Tilletiaria anomala UBC 951.</title>
        <authorList>
            <consortium name="DOE Joint Genome Institute"/>
            <person name="Toome M."/>
            <person name="Kuo A."/>
            <person name="Henrissat B."/>
            <person name="Lipzen A."/>
            <person name="Tritt A."/>
            <person name="Yoshinaga Y."/>
            <person name="Zane M."/>
            <person name="Barry K."/>
            <person name="Grigoriev I.V."/>
            <person name="Spatafora J.W."/>
            <person name="Aimea M.C."/>
        </authorList>
    </citation>
    <scope>NUCLEOTIDE SEQUENCE [LARGE SCALE GENOMIC DNA]</scope>
    <source>
        <strain evidence="6 7">UBC 951</strain>
    </source>
</reference>
<name>A0A066WHI9_TILAU</name>
<feature type="region of interest" description="Disordered" evidence="4">
    <location>
        <begin position="1074"/>
        <end position="1097"/>
    </location>
</feature>
<dbReference type="Pfam" id="PF00172">
    <property type="entry name" value="Zn_clus"/>
    <property type="match status" value="1"/>
</dbReference>
<dbReference type="InterPro" id="IPR050613">
    <property type="entry name" value="Sec_Metabolite_Reg"/>
</dbReference>
<sequence length="1177" mass="127194">MSSNIQALLAAAQGHGDVRAHGNGTQEQGAASPQEGRAHLGSVAARLSMSDNPHGLPLHRSPASAQPPSPKSGIDSVNPSVDGSNTNGMYHKTPSTSLYHSPTQGHSFGQHLAGAMGVERSQPGLKVATNGISHMYQHVRPAATASVSAGSAPGSGIPPITASRAFSPVGPSLSHSPAHSPQQGMQMTESFSTTSSFATASGGGGTSKKSKAAATHTIADELAEAVGSKKDRKRKRVHYSCAECHRRKHKCDRKIPCKPCVDRGIGAVCRPFEEGDQHGDVRDRVARLEDIVEGLALAQTAMARELAYAKGLLPPGTKVEDEPGAAADLVGLAGLATAPGSNGGSKSVTGKAQDRSIPMAQPTFSALRRSQEDLGMDGSNEDMDNDIPFAEQDHHGAKRTRTANNHHSSSATSSAARGRFRATQVSAAEKNDPDAHELEIERRTLDGQFANDGDSWFGALALPSVSRGVIETEIHGEKLELGARMPKYPASHKLNRLIYEGGAPPDILDELMSGLPPRCETDSLLELYFRDINCTRLPIHEADFRQSYEDLMEFRWGDAEERLGDDGARHLPFLSLLYSILAIARQANAENKETFESAKTGATRLYHLCRKCTLVASVIRVDHIDLVLTHLFTARFLTVQRQSAEAWSQLGTTIRAAQAIGLHRDGSKLGMDGVTTERRRRIWALIFWMDKTTSILLGRPQAIQEMHCDTLPPSDIDIDTMPRSTKPLPPKPPCQDPKSPPGVYAYVAIRHELTKLTGQIVEHFQNLSSPRKYSDCLRLDEDLEKFQKSLPPPYRSEALGGIDRSFDKICPWLPLHRYLLNVEYHYVRIALHRPYVLRNSDKYSQSRKAAFQSAKMDRLIRQEYHREVNWSSDRARKVHMGGLYRLFNATMMIGVALLLDPNSSEAPELLAILDEFIEQHRASDLADFCSKREVKIIELFRAKAQDPSWCAATATGARKRANAQRARTTTPKLGPPVSSMRTDITPTKKASTVGPTAAGTVAGLSNISTPPDESTTSSNDNDLAQTIFDQLGGLENFGLYQNSVPPADGTLAPQPMTLDLNGGFDEFITFWSEGPTASTPAPPETKDVKASTGMTPSTSQVGCAFGSLDTLSSPATGTDMNVFGKGAMNVSFPPGATLAPASRGNSDDSTLIPWGGLIEAIAPSNQGIPSHSHVGKR</sequence>
<evidence type="ECO:0000313" key="6">
    <source>
        <dbReference type="EMBL" id="KDN53457.1"/>
    </source>
</evidence>
<evidence type="ECO:0000313" key="7">
    <source>
        <dbReference type="Proteomes" id="UP000027361"/>
    </source>
</evidence>
<dbReference type="GeneID" id="25265558"/>
<feature type="compositionally biased region" description="Polar residues" evidence="4">
    <location>
        <begin position="1003"/>
        <end position="1020"/>
    </location>
</feature>
<dbReference type="SMART" id="SM00906">
    <property type="entry name" value="Fungal_trans"/>
    <property type="match status" value="1"/>
</dbReference>
<dbReference type="OrthoDB" id="4934715at2759"/>
<dbReference type="CDD" id="cd00067">
    <property type="entry name" value="GAL4"/>
    <property type="match status" value="1"/>
</dbReference>
<evidence type="ECO:0000256" key="1">
    <source>
        <dbReference type="ARBA" id="ARBA00004123"/>
    </source>
</evidence>
<dbReference type="SMART" id="SM00066">
    <property type="entry name" value="GAL4"/>
    <property type="match status" value="1"/>
</dbReference>
<evidence type="ECO:0000256" key="3">
    <source>
        <dbReference type="ARBA" id="ARBA00023242"/>
    </source>
</evidence>
<keyword evidence="7" id="KW-1185">Reference proteome</keyword>
<dbReference type="CDD" id="cd12148">
    <property type="entry name" value="fungal_TF_MHR"/>
    <property type="match status" value="1"/>
</dbReference>
<feature type="compositionally biased region" description="Polar residues" evidence="4">
    <location>
        <begin position="979"/>
        <end position="994"/>
    </location>
</feature>
<dbReference type="Pfam" id="PF04082">
    <property type="entry name" value="Fungal_trans"/>
    <property type="match status" value="1"/>
</dbReference>
<dbReference type="InterPro" id="IPR007219">
    <property type="entry name" value="XnlR_reg_dom"/>
</dbReference>
<dbReference type="STRING" id="1037660.A0A066WHI9"/>
<dbReference type="GO" id="GO:0005634">
    <property type="term" value="C:nucleus"/>
    <property type="evidence" value="ECO:0007669"/>
    <property type="project" value="UniProtKB-SubCell"/>
</dbReference>
<dbReference type="PROSITE" id="PS50048">
    <property type="entry name" value="ZN2_CY6_FUNGAL_2"/>
    <property type="match status" value="1"/>
</dbReference>
<dbReference type="PANTHER" id="PTHR31001">
    <property type="entry name" value="UNCHARACTERIZED TRANSCRIPTIONAL REGULATORY PROTEIN"/>
    <property type="match status" value="1"/>
</dbReference>
<evidence type="ECO:0000256" key="2">
    <source>
        <dbReference type="ARBA" id="ARBA00022723"/>
    </source>
</evidence>
<proteinExistence type="predicted"/>
<dbReference type="PANTHER" id="PTHR31001:SF87">
    <property type="entry name" value="COL-21"/>
    <property type="match status" value="1"/>
</dbReference>
<feature type="region of interest" description="Disordered" evidence="4">
    <location>
        <begin position="146"/>
        <end position="213"/>
    </location>
</feature>
<dbReference type="Proteomes" id="UP000027361">
    <property type="component" value="Unassembled WGS sequence"/>
</dbReference>
<feature type="region of interest" description="Disordered" evidence="4">
    <location>
        <begin position="12"/>
        <end position="109"/>
    </location>
</feature>
<dbReference type="InterPro" id="IPR036864">
    <property type="entry name" value="Zn2-C6_fun-type_DNA-bd_sf"/>
</dbReference>
<dbReference type="GO" id="GO:0008270">
    <property type="term" value="F:zinc ion binding"/>
    <property type="evidence" value="ECO:0007669"/>
    <property type="project" value="InterPro"/>
</dbReference>
<dbReference type="RefSeq" id="XP_013246296.1">
    <property type="nucleotide sequence ID" value="XM_013390842.1"/>
</dbReference>
<feature type="compositionally biased region" description="Polar residues" evidence="4">
    <location>
        <begin position="173"/>
        <end position="189"/>
    </location>
</feature>
<evidence type="ECO:0000256" key="4">
    <source>
        <dbReference type="SAM" id="MobiDB-lite"/>
    </source>
</evidence>
<dbReference type="EMBL" id="JMSN01000002">
    <property type="protein sequence ID" value="KDN53457.1"/>
    <property type="molecule type" value="Genomic_DNA"/>
</dbReference>
<dbReference type="SUPFAM" id="SSF57701">
    <property type="entry name" value="Zn2/Cys6 DNA-binding domain"/>
    <property type="match status" value="1"/>
</dbReference>
<keyword evidence="3" id="KW-0539">Nucleus</keyword>
<organism evidence="6 7">
    <name type="scientific">Tilletiaria anomala (strain ATCC 24038 / CBS 436.72 / UBC 951)</name>
    <dbReference type="NCBI Taxonomy" id="1037660"/>
    <lineage>
        <taxon>Eukaryota</taxon>
        <taxon>Fungi</taxon>
        <taxon>Dikarya</taxon>
        <taxon>Basidiomycota</taxon>
        <taxon>Ustilaginomycotina</taxon>
        <taxon>Exobasidiomycetes</taxon>
        <taxon>Georgefischeriales</taxon>
        <taxon>Tilletiariaceae</taxon>
        <taxon>Tilletiaria</taxon>
    </lineage>
</organism>
<dbReference type="GO" id="GO:0003677">
    <property type="term" value="F:DNA binding"/>
    <property type="evidence" value="ECO:0007669"/>
    <property type="project" value="InterPro"/>
</dbReference>
<dbReference type="GO" id="GO:0006351">
    <property type="term" value="P:DNA-templated transcription"/>
    <property type="evidence" value="ECO:0007669"/>
    <property type="project" value="InterPro"/>
</dbReference>
<feature type="compositionally biased region" description="Low complexity" evidence="4">
    <location>
        <begin position="146"/>
        <end position="161"/>
    </location>
</feature>
<accession>A0A066WHI9</accession>
<dbReference type="PROSITE" id="PS00463">
    <property type="entry name" value="ZN2_CY6_FUNGAL_1"/>
    <property type="match status" value="1"/>
</dbReference>
<dbReference type="InParanoid" id="A0A066WHI9"/>